<name>A0A0F2DTA8_9STRE</name>
<organism evidence="1 2">
    <name type="scientific">Streptococcus infantis</name>
    <dbReference type="NCBI Taxonomy" id="68892"/>
    <lineage>
        <taxon>Bacteria</taxon>
        <taxon>Bacillati</taxon>
        <taxon>Bacillota</taxon>
        <taxon>Bacilli</taxon>
        <taxon>Lactobacillales</taxon>
        <taxon>Streptococcaceae</taxon>
        <taxon>Streptococcus</taxon>
    </lineage>
</organism>
<proteinExistence type="predicted"/>
<comment type="caution">
    <text evidence="1">The sequence shown here is derived from an EMBL/GenBank/DDBJ whole genome shotgun (WGS) entry which is preliminary data.</text>
</comment>
<dbReference type="RefSeq" id="WP_142321381.1">
    <property type="nucleotide sequence ID" value="NZ_JYGT01000010.1"/>
</dbReference>
<dbReference type="EMBL" id="JYGT01000010">
    <property type="protein sequence ID" value="KJQ74222.1"/>
    <property type="molecule type" value="Genomic_DNA"/>
</dbReference>
<gene>
    <name evidence="1" type="ORF">TZ94_01744</name>
</gene>
<protein>
    <submittedName>
        <fullName evidence="1">Uncharacterized protein</fullName>
    </submittedName>
</protein>
<reference evidence="1 2" key="1">
    <citation type="submission" date="2015-02" db="EMBL/GenBank/DDBJ databases">
        <title>Evolution of amylase-binding proteins of oral streptococcal species.</title>
        <authorList>
            <person name="Haase E.M."/>
        </authorList>
    </citation>
    <scope>NUCLEOTIDE SEQUENCE [LARGE SCALE GENOMIC DNA]</scope>
    <source>
        <strain evidence="1 2">UC921A</strain>
    </source>
</reference>
<evidence type="ECO:0000313" key="1">
    <source>
        <dbReference type="EMBL" id="KJQ74222.1"/>
    </source>
</evidence>
<evidence type="ECO:0000313" key="2">
    <source>
        <dbReference type="Proteomes" id="UP000033489"/>
    </source>
</evidence>
<dbReference type="AlphaFoldDB" id="A0A0F2DTA8"/>
<dbReference type="PATRIC" id="fig|28037.216.peg.1712"/>
<accession>A0A0F2DTA8</accession>
<sequence length="126" mass="14499">MIDQREVVFQTTGHGARDIKKNNVTSKEIEKIISFCIQKSVGKLSKLSMPNIEKYGLDATLYLVKVDQVARAIVSIDDDALFNQEIITLYAFSRDHDIKKMIRNTSESFFQEIKSYLESEVNRYAD</sequence>
<dbReference type="Proteomes" id="UP000033489">
    <property type="component" value="Unassembled WGS sequence"/>
</dbReference>